<evidence type="ECO:0000313" key="2">
    <source>
        <dbReference type="EMBL" id="MPM95796.1"/>
    </source>
</evidence>
<comment type="caution">
    <text evidence="2">The sequence shown here is derived from an EMBL/GenBank/DDBJ whole genome shotgun (WGS) entry which is preliminary data.</text>
</comment>
<evidence type="ECO:0000256" key="1">
    <source>
        <dbReference type="SAM" id="Phobius"/>
    </source>
</evidence>
<feature type="transmembrane region" description="Helical" evidence="1">
    <location>
        <begin position="104"/>
        <end position="123"/>
    </location>
</feature>
<dbReference type="AlphaFoldDB" id="A0A645E2K8"/>
<sequence>MEGILIIIDGKRGNIPVFRKVEGEIQGGFAFRRYWIVPVALFIMINTSLIADLGTTEPMPNWWPIVKTSIPSEILKKSVVALIPFYGMLGYKSNTFTQTKNQKTLMSGLFVIAYSMALFLVAQLAHINIFFQALAVVFAPVGHEAMIRIQAHFENTMEAKYVSRDGIMVLEVSPNSIGKALEIKGEDTIVEINEEEVKTEEDISRILNSKPESIFFKIRNPRGEIRETSKHPYQKGKTILGILIVPTKVDKPESMRDFEKENFSDILDKAKKDKEDGDE</sequence>
<evidence type="ECO:0008006" key="3">
    <source>
        <dbReference type="Google" id="ProtNLM"/>
    </source>
</evidence>
<keyword evidence="1" id="KW-0812">Transmembrane</keyword>
<dbReference type="SUPFAM" id="SSF50156">
    <property type="entry name" value="PDZ domain-like"/>
    <property type="match status" value="1"/>
</dbReference>
<accession>A0A645E2K8</accession>
<keyword evidence="1" id="KW-1133">Transmembrane helix</keyword>
<reference evidence="2" key="1">
    <citation type="submission" date="2019-08" db="EMBL/GenBank/DDBJ databases">
        <authorList>
            <person name="Kucharzyk K."/>
            <person name="Murdoch R.W."/>
            <person name="Higgins S."/>
            <person name="Loffler F."/>
        </authorList>
    </citation>
    <scope>NUCLEOTIDE SEQUENCE</scope>
</reference>
<dbReference type="EMBL" id="VSSQ01042245">
    <property type="protein sequence ID" value="MPM95796.1"/>
    <property type="molecule type" value="Genomic_DNA"/>
</dbReference>
<keyword evidence="1" id="KW-0472">Membrane</keyword>
<organism evidence="2">
    <name type="scientific">bioreactor metagenome</name>
    <dbReference type="NCBI Taxonomy" id="1076179"/>
    <lineage>
        <taxon>unclassified sequences</taxon>
        <taxon>metagenomes</taxon>
        <taxon>ecological metagenomes</taxon>
    </lineage>
</organism>
<name>A0A645E2K8_9ZZZZ</name>
<dbReference type="InterPro" id="IPR036034">
    <property type="entry name" value="PDZ_sf"/>
</dbReference>
<protein>
    <recommendedName>
        <fullName evidence="3">PDZ domain-containing protein</fullName>
    </recommendedName>
</protein>
<feature type="transmembrane region" description="Helical" evidence="1">
    <location>
        <begin position="34"/>
        <end position="54"/>
    </location>
</feature>
<gene>
    <name evidence="2" type="ORF">SDC9_142951</name>
</gene>
<proteinExistence type="predicted"/>
<dbReference type="Gene3D" id="2.30.42.10">
    <property type="match status" value="1"/>
</dbReference>